<feature type="non-terminal residue" evidence="2">
    <location>
        <position position="1"/>
    </location>
</feature>
<protein>
    <submittedName>
        <fullName evidence="2">Uncharacterized protein</fullName>
    </submittedName>
</protein>
<dbReference type="AlphaFoldDB" id="A0A6J4KDY9"/>
<dbReference type="EMBL" id="CADCTV010000136">
    <property type="protein sequence ID" value="CAA9303051.1"/>
    <property type="molecule type" value="Genomic_DNA"/>
</dbReference>
<evidence type="ECO:0000256" key="1">
    <source>
        <dbReference type="SAM" id="MobiDB-lite"/>
    </source>
</evidence>
<sequence length="60" mass="6855">ACRHCGGAGGDRHQLASDAGRVDDRVLRQAQPVLRPRPRRLALPAPRVREPFRRRHRARI</sequence>
<accession>A0A6J4KDY9</accession>
<name>A0A6J4KDY9_9BACT</name>
<gene>
    <name evidence="2" type="ORF">AVDCRST_MAG89-614</name>
</gene>
<proteinExistence type="predicted"/>
<evidence type="ECO:0000313" key="2">
    <source>
        <dbReference type="EMBL" id="CAA9303051.1"/>
    </source>
</evidence>
<feature type="compositionally biased region" description="Basic and acidic residues" evidence="1">
    <location>
        <begin position="10"/>
        <end position="23"/>
    </location>
</feature>
<feature type="non-terminal residue" evidence="2">
    <location>
        <position position="60"/>
    </location>
</feature>
<organism evidence="2">
    <name type="scientific">uncultured Gemmatimonadota bacterium</name>
    <dbReference type="NCBI Taxonomy" id="203437"/>
    <lineage>
        <taxon>Bacteria</taxon>
        <taxon>Pseudomonadati</taxon>
        <taxon>Gemmatimonadota</taxon>
        <taxon>environmental samples</taxon>
    </lineage>
</organism>
<feature type="region of interest" description="Disordered" evidence="1">
    <location>
        <begin position="1"/>
        <end position="23"/>
    </location>
</feature>
<reference evidence="2" key="1">
    <citation type="submission" date="2020-02" db="EMBL/GenBank/DDBJ databases">
        <authorList>
            <person name="Meier V. D."/>
        </authorList>
    </citation>
    <scope>NUCLEOTIDE SEQUENCE</scope>
    <source>
        <strain evidence="2">AVDCRST_MAG89</strain>
    </source>
</reference>